<feature type="domain" description="ABC transmembrane type-2" evidence="12">
    <location>
        <begin position="43"/>
        <end position="264"/>
    </location>
</feature>
<dbReference type="PANTHER" id="PTHR30413:SF10">
    <property type="entry name" value="CAPSULE POLYSACCHARIDE EXPORT INNER-MEMBRANE PROTEIN CTRC"/>
    <property type="match status" value="1"/>
</dbReference>
<organism evidence="13 14">
    <name type="scientific">Paenirhodobacter hankyongi</name>
    <dbReference type="NCBI Taxonomy" id="2294033"/>
    <lineage>
        <taxon>Bacteria</taxon>
        <taxon>Pseudomonadati</taxon>
        <taxon>Pseudomonadota</taxon>
        <taxon>Alphaproteobacteria</taxon>
        <taxon>Rhodobacterales</taxon>
        <taxon>Rhodobacter group</taxon>
        <taxon>Paenirhodobacter</taxon>
    </lineage>
</organism>
<keyword evidence="8 11" id="KW-1133">Transmembrane helix</keyword>
<evidence type="ECO:0000313" key="14">
    <source>
        <dbReference type="Proteomes" id="UP000279673"/>
    </source>
</evidence>
<dbReference type="GO" id="GO:0015920">
    <property type="term" value="P:lipopolysaccharide transport"/>
    <property type="evidence" value="ECO:0007669"/>
    <property type="project" value="TreeGrafter"/>
</dbReference>
<keyword evidence="4 11" id="KW-1003">Cell membrane</keyword>
<evidence type="ECO:0000256" key="1">
    <source>
        <dbReference type="ARBA" id="ARBA00004651"/>
    </source>
</evidence>
<dbReference type="InterPro" id="IPR047817">
    <property type="entry name" value="ABC2_TM_bact-type"/>
</dbReference>
<feature type="transmembrane region" description="Helical" evidence="11">
    <location>
        <begin position="44"/>
        <end position="66"/>
    </location>
</feature>
<dbReference type="Pfam" id="PF01061">
    <property type="entry name" value="ABC2_membrane"/>
    <property type="match status" value="1"/>
</dbReference>
<feature type="transmembrane region" description="Helical" evidence="11">
    <location>
        <begin position="156"/>
        <end position="181"/>
    </location>
</feature>
<keyword evidence="10 11" id="KW-0472">Membrane</keyword>
<reference evidence="13 14" key="1">
    <citation type="submission" date="2018-10" db="EMBL/GenBank/DDBJ databases">
        <title>Rhodobacter sp . BO-81.</title>
        <authorList>
            <person name="Im W.T."/>
        </authorList>
    </citation>
    <scope>NUCLEOTIDE SEQUENCE [LARGE SCALE GENOMIC DNA]</scope>
    <source>
        <strain evidence="13 14">BO-81</strain>
    </source>
</reference>
<keyword evidence="6 11" id="KW-0812">Transmembrane</keyword>
<dbReference type="PROSITE" id="PS51012">
    <property type="entry name" value="ABC_TM2"/>
    <property type="match status" value="1"/>
</dbReference>
<keyword evidence="9" id="KW-0625">Polysaccharide transport</keyword>
<keyword evidence="7" id="KW-0972">Capsule biogenesis/degradation</keyword>
<comment type="caution">
    <text evidence="13">The sequence shown here is derived from an EMBL/GenBank/DDBJ whole genome shotgun (WGS) entry which is preliminary data.</text>
</comment>
<gene>
    <name evidence="13" type="ORF">DYS74_05285</name>
</gene>
<evidence type="ECO:0000256" key="7">
    <source>
        <dbReference type="ARBA" id="ARBA00022903"/>
    </source>
</evidence>
<keyword evidence="5" id="KW-0762">Sugar transport</keyword>
<evidence type="ECO:0000256" key="3">
    <source>
        <dbReference type="ARBA" id="ARBA00022448"/>
    </source>
</evidence>
<dbReference type="EMBL" id="RCHI01000004">
    <property type="protein sequence ID" value="RLL71294.1"/>
    <property type="molecule type" value="Genomic_DNA"/>
</dbReference>
<proteinExistence type="inferred from homology"/>
<feature type="transmembrane region" description="Helical" evidence="11">
    <location>
        <begin position="123"/>
        <end position="144"/>
    </location>
</feature>
<dbReference type="GO" id="GO:0140359">
    <property type="term" value="F:ABC-type transporter activity"/>
    <property type="evidence" value="ECO:0007669"/>
    <property type="project" value="InterPro"/>
</dbReference>
<feature type="transmembrane region" description="Helical" evidence="11">
    <location>
        <begin position="244"/>
        <end position="262"/>
    </location>
</feature>
<evidence type="ECO:0000256" key="5">
    <source>
        <dbReference type="ARBA" id="ARBA00022597"/>
    </source>
</evidence>
<keyword evidence="3 11" id="KW-0813">Transport</keyword>
<dbReference type="Proteomes" id="UP000279673">
    <property type="component" value="Unassembled WGS sequence"/>
</dbReference>
<dbReference type="InterPro" id="IPR000412">
    <property type="entry name" value="ABC_2_transport"/>
</dbReference>
<evidence type="ECO:0000256" key="8">
    <source>
        <dbReference type="ARBA" id="ARBA00022989"/>
    </source>
</evidence>
<dbReference type="InterPro" id="IPR013525">
    <property type="entry name" value="ABC2_TM"/>
</dbReference>
<evidence type="ECO:0000313" key="13">
    <source>
        <dbReference type="EMBL" id="RLL71294.1"/>
    </source>
</evidence>
<evidence type="ECO:0000259" key="12">
    <source>
        <dbReference type="PROSITE" id="PS51012"/>
    </source>
</evidence>
<name>A0A421BSL9_9RHOB</name>
<evidence type="ECO:0000256" key="9">
    <source>
        <dbReference type="ARBA" id="ARBA00023047"/>
    </source>
</evidence>
<dbReference type="GO" id="GO:0015774">
    <property type="term" value="P:polysaccharide transport"/>
    <property type="evidence" value="ECO:0007669"/>
    <property type="project" value="UniProtKB-KW"/>
</dbReference>
<sequence length="271" mass="29819">MSPSDLSPPSEPKRVQTRQFATLRTIIALMLREMSTRYGGSPGGYAWAILEPLGGILVLAAGFSLVMHTPALGTSFILFYATGMMPFLFYNGVAGAIATSMAFSRPLLRYPSVTWMDAIIARFVLNSLTQLMVIYILFTGILLTAQTGTVLDFGPILEALVLCALLGLGVGTMNCLLSGLYPAWTQVWSIITRPLFLASGVLMTMEQLPRSVQNILWYNPLVHILGLMRRGFYPMYKAEYVSTAYVVTVSLVLCALGLVLLMRYHKDILNT</sequence>
<evidence type="ECO:0000256" key="6">
    <source>
        <dbReference type="ARBA" id="ARBA00022692"/>
    </source>
</evidence>
<comment type="subcellular location">
    <subcellularLocation>
        <location evidence="11">Cell inner membrane</location>
        <topology evidence="11">Multi-pass membrane protein</topology>
    </subcellularLocation>
    <subcellularLocation>
        <location evidence="1">Cell membrane</location>
        <topology evidence="1">Multi-pass membrane protein</topology>
    </subcellularLocation>
</comment>
<keyword evidence="14" id="KW-1185">Reference proteome</keyword>
<dbReference type="GO" id="GO:0043190">
    <property type="term" value="C:ATP-binding cassette (ABC) transporter complex"/>
    <property type="evidence" value="ECO:0007669"/>
    <property type="project" value="InterPro"/>
</dbReference>
<dbReference type="AlphaFoldDB" id="A0A421BSL9"/>
<evidence type="ECO:0000256" key="2">
    <source>
        <dbReference type="ARBA" id="ARBA00007783"/>
    </source>
</evidence>
<evidence type="ECO:0000256" key="11">
    <source>
        <dbReference type="RuleBase" id="RU361157"/>
    </source>
</evidence>
<dbReference type="PANTHER" id="PTHR30413">
    <property type="entry name" value="INNER MEMBRANE TRANSPORT PERMEASE"/>
    <property type="match status" value="1"/>
</dbReference>
<feature type="transmembrane region" description="Helical" evidence="11">
    <location>
        <begin position="78"/>
        <end position="103"/>
    </location>
</feature>
<dbReference type="RefSeq" id="WP_121531654.1">
    <property type="nucleotide sequence ID" value="NZ_RCHI01000004.1"/>
</dbReference>
<comment type="caution">
    <text evidence="11">Lacks conserved residue(s) required for the propagation of feature annotation.</text>
</comment>
<protein>
    <recommendedName>
        <fullName evidence="11">Transport permease protein</fullName>
    </recommendedName>
</protein>
<evidence type="ECO:0000256" key="10">
    <source>
        <dbReference type="ARBA" id="ARBA00023136"/>
    </source>
</evidence>
<accession>A0A421BSL9</accession>
<evidence type="ECO:0000256" key="4">
    <source>
        <dbReference type="ARBA" id="ARBA00022475"/>
    </source>
</evidence>
<dbReference type="PRINTS" id="PR00164">
    <property type="entry name" value="ABC2TRNSPORT"/>
</dbReference>
<comment type="similarity">
    <text evidence="2 11">Belongs to the ABC-2 integral membrane protein family.</text>
</comment>